<dbReference type="PROSITE" id="PS50112">
    <property type="entry name" value="PAS"/>
    <property type="match status" value="2"/>
</dbReference>
<feature type="region of interest" description="Disordered" evidence="9">
    <location>
        <begin position="1"/>
        <end position="35"/>
    </location>
</feature>
<dbReference type="InterPro" id="IPR035965">
    <property type="entry name" value="PAS-like_dom_sf"/>
</dbReference>
<evidence type="ECO:0000259" key="11">
    <source>
        <dbReference type="PROSITE" id="PS50112"/>
    </source>
</evidence>
<reference evidence="13 14" key="1">
    <citation type="submission" date="2020-08" db="EMBL/GenBank/DDBJ databases">
        <title>Genomic Encyclopedia of Type Strains, Phase IV (KMG-V): Genome sequencing to study the core and pangenomes of soil and plant-associated prokaryotes.</title>
        <authorList>
            <person name="Whitman W."/>
        </authorList>
    </citation>
    <scope>NUCLEOTIDE SEQUENCE [LARGE SCALE GENOMIC DNA]</scope>
    <source>
        <strain evidence="13 14">X5P2</strain>
    </source>
</reference>
<dbReference type="InterPro" id="IPR005467">
    <property type="entry name" value="His_kinase_dom"/>
</dbReference>
<evidence type="ECO:0000259" key="12">
    <source>
        <dbReference type="PROSITE" id="PS50113"/>
    </source>
</evidence>
<dbReference type="InterPro" id="IPR003661">
    <property type="entry name" value="HisK_dim/P_dom"/>
</dbReference>
<dbReference type="CDD" id="cd00130">
    <property type="entry name" value="PAS"/>
    <property type="match status" value="2"/>
</dbReference>
<evidence type="ECO:0000256" key="5">
    <source>
        <dbReference type="ARBA" id="ARBA00022741"/>
    </source>
</evidence>
<dbReference type="PANTHER" id="PTHR43065:SF10">
    <property type="entry name" value="PEROXIDE STRESS-ACTIVATED HISTIDINE KINASE MAK3"/>
    <property type="match status" value="1"/>
</dbReference>
<keyword evidence="6" id="KW-0418">Kinase</keyword>
<dbReference type="InterPro" id="IPR004358">
    <property type="entry name" value="Sig_transdc_His_kin-like_C"/>
</dbReference>
<evidence type="ECO:0000256" key="2">
    <source>
        <dbReference type="ARBA" id="ARBA00012438"/>
    </source>
</evidence>
<dbReference type="RefSeq" id="WP_183974882.1">
    <property type="nucleotide sequence ID" value="NZ_JACHEB010000003.1"/>
</dbReference>
<protein>
    <recommendedName>
        <fullName evidence="2">histidine kinase</fullName>
        <ecNumber evidence="2">2.7.13.3</ecNumber>
    </recommendedName>
</protein>
<dbReference type="PROSITE" id="PS50109">
    <property type="entry name" value="HIS_KIN"/>
    <property type="match status" value="1"/>
</dbReference>
<dbReference type="InterPro" id="IPR003594">
    <property type="entry name" value="HATPase_dom"/>
</dbReference>
<keyword evidence="5" id="KW-0547">Nucleotide-binding</keyword>
<dbReference type="InterPro" id="IPR000700">
    <property type="entry name" value="PAS-assoc_C"/>
</dbReference>
<dbReference type="GO" id="GO:0005524">
    <property type="term" value="F:ATP binding"/>
    <property type="evidence" value="ECO:0007669"/>
    <property type="project" value="UniProtKB-KW"/>
</dbReference>
<comment type="caution">
    <text evidence="13">The sequence shown here is derived from an EMBL/GenBank/DDBJ whole genome shotgun (WGS) entry which is preliminary data.</text>
</comment>
<organism evidence="13 14">
    <name type="scientific">Tunturiibacter gelidiferens</name>
    <dbReference type="NCBI Taxonomy" id="3069689"/>
    <lineage>
        <taxon>Bacteria</taxon>
        <taxon>Pseudomonadati</taxon>
        <taxon>Acidobacteriota</taxon>
        <taxon>Terriglobia</taxon>
        <taxon>Terriglobales</taxon>
        <taxon>Acidobacteriaceae</taxon>
        <taxon>Tunturiibacter</taxon>
    </lineage>
</organism>
<dbReference type="SMART" id="SM00091">
    <property type="entry name" value="PAS"/>
    <property type="match status" value="2"/>
</dbReference>
<evidence type="ECO:0000256" key="9">
    <source>
        <dbReference type="SAM" id="MobiDB-lite"/>
    </source>
</evidence>
<keyword evidence="8" id="KW-0902">Two-component regulatory system</keyword>
<evidence type="ECO:0000313" key="13">
    <source>
        <dbReference type="EMBL" id="MBB5327829.1"/>
    </source>
</evidence>
<dbReference type="Pfam" id="PF00512">
    <property type="entry name" value="HisKA"/>
    <property type="match status" value="1"/>
</dbReference>
<dbReference type="PANTHER" id="PTHR43065">
    <property type="entry name" value="SENSOR HISTIDINE KINASE"/>
    <property type="match status" value="1"/>
</dbReference>
<evidence type="ECO:0000256" key="3">
    <source>
        <dbReference type="ARBA" id="ARBA00022553"/>
    </source>
</evidence>
<dbReference type="InterPro" id="IPR036097">
    <property type="entry name" value="HisK_dim/P_sf"/>
</dbReference>
<dbReference type="SUPFAM" id="SSF55785">
    <property type="entry name" value="PYP-like sensor domain (PAS domain)"/>
    <property type="match status" value="2"/>
</dbReference>
<feature type="domain" description="PAS" evidence="11">
    <location>
        <begin position="44"/>
        <end position="80"/>
    </location>
</feature>
<sequence length="525" mass="57294">MPPEQPIRALERDGPLPASECAQGSSEGSSGVPELNGKFSFSNDPKFAEQALHTLPSGFVVVSNDGTLLYVNEAFASLCGRENQLIGTKFAELLSRGSAIFYETHFAPSLYLRGALNEIALELLRPDGTQHPIFVNAAHRPAADGNPSQLHLTVFSAKQRKQYEAELLRAKREFEEVAEIVRRSADGILRLDSEARIASWNKGAQQIFGYTADEATGKSFKFLFSRESWDNVADALARLRQGKDDYREGIGLHQSGKALNVSVSLSPHMEAPGTLIGASAVIRDLTAQKRVEKALLQSEKLASVGRLASSIAHEINNPLESVTNLLFILASRVEDEETKQFVVTAQEELARVSHIATHTLRFHKQSTNQTEVNLEGLLGSVLALYRARLENSHISTKVDCPGDPRLICYEGELRQVLVNLVANAYDAMRLGGKLLLRAQASREWKSNAAGIRILVADSGMGMEPDTLAHIFEPFFSTKGIGGTGLGLWISRDLVMKNGGTITARSTTRPGSSGTVFSLFFPYSKS</sequence>
<evidence type="ECO:0000256" key="8">
    <source>
        <dbReference type="ARBA" id="ARBA00023012"/>
    </source>
</evidence>
<dbReference type="AlphaFoldDB" id="A0A9X0QCQ7"/>
<dbReference type="NCBIfam" id="TIGR00229">
    <property type="entry name" value="sensory_box"/>
    <property type="match status" value="2"/>
</dbReference>
<dbReference type="InterPro" id="IPR000014">
    <property type="entry name" value="PAS"/>
</dbReference>
<evidence type="ECO:0000256" key="1">
    <source>
        <dbReference type="ARBA" id="ARBA00000085"/>
    </source>
</evidence>
<evidence type="ECO:0000259" key="10">
    <source>
        <dbReference type="PROSITE" id="PS50109"/>
    </source>
</evidence>
<dbReference type="Pfam" id="PF02518">
    <property type="entry name" value="HATPase_c"/>
    <property type="match status" value="1"/>
</dbReference>
<evidence type="ECO:0000313" key="14">
    <source>
        <dbReference type="Proteomes" id="UP000535182"/>
    </source>
</evidence>
<feature type="domain" description="PAS" evidence="11">
    <location>
        <begin position="173"/>
        <end position="243"/>
    </location>
</feature>
<evidence type="ECO:0000256" key="4">
    <source>
        <dbReference type="ARBA" id="ARBA00022679"/>
    </source>
</evidence>
<dbReference type="CDD" id="cd00082">
    <property type="entry name" value="HisKA"/>
    <property type="match status" value="1"/>
</dbReference>
<evidence type="ECO:0000256" key="6">
    <source>
        <dbReference type="ARBA" id="ARBA00022777"/>
    </source>
</evidence>
<dbReference type="Proteomes" id="UP000535182">
    <property type="component" value="Unassembled WGS sequence"/>
</dbReference>
<dbReference type="PROSITE" id="PS50113">
    <property type="entry name" value="PAC"/>
    <property type="match status" value="1"/>
</dbReference>
<gene>
    <name evidence="13" type="ORF">HDF14_001435</name>
</gene>
<keyword evidence="3" id="KW-0597">Phosphoprotein</keyword>
<keyword evidence="7" id="KW-0067">ATP-binding</keyword>
<dbReference type="SUPFAM" id="SSF47384">
    <property type="entry name" value="Homodimeric domain of signal transducing histidine kinase"/>
    <property type="match status" value="1"/>
</dbReference>
<dbReference type="SMART" id="SM00388">
    <property type="entry name" value="HisKA"/>
    <property type="match status" value="1"/>
</dbReference>
<feature type="domain" description="Histidine kinase" evidence="10">
    <location>
        <begin position="310"/>
        <end position="524"/>
    </location>
</feature>
<dbReference type="SUPFAM" id="SSF55874">
    <property type="entry name" value="ATPase domain of HSP90 chaperone/DNA topoisomerase II/histidine kinase"/>
    <property type="match status" value="1"/>
</dbReference>
<dbReference type="GO" id="GO:0000155">
    <property type="term" value="F:phosphorelay sensor kinase activity"/>
    <property type="evidence" value="ECO:0007669"/>
    <property type="project" value="InterPro"/>
</dbReference>
<dbReference type="Gene3D" id="3.30.565.10">
    <property type="entry name" value="Histidine kinase-like ATPase, C-terminal domain"/>
    <property type="match status" value="1"/>
</dbReference>
<dbReference type="Gene3D" id="3.30.450.20">
    <property type="entry name" value="PAS domain"/>
    <property type="match status" value="2"/>
</dbReference>
<name>A0A9X0QCQ7_9BACT</name>
<keyword evidence="4" id="KW-0808">Transferase</keyword>
<accession>A0A9X0QCQ7</accession>
<evidence type="ECO:0000256" key="7">
    <source>
        <dbReference type="ARBA" id="ARBA00022840"/>
    </source>
</evidence>
<dbReference type="EMBL" id="JACHEB010000003">
    <property type="protein sequence ID" value="MBB5327829.1"/>
    <property type="molecule type" value="Genomic_DNA"/>
</dbReference>
<dbReference type="Pfam" id="PF08448">
    <property type="entry name" value="PAS_4"/>
    <property type="match status" value="1"/>
</dbReference>
<dbReference type="Pfam" id="PF13426">
    <property type="entry name" value="PAS_9"/>
    <property type="match status" value="1"/>
</dbReference>
<dbReference type="SMART" id="SM00387">
    <property type="entry name" value="HATPase_c"/>
    <property type="match status" value="1"/>
</dbReference>
<dbReference type="InterPro" id="IPR036890">
    <property type="entry name" value="HATPase_C_sf"/>
</dbReference>
<dbReference type="InterPro" id="IPR013656">
    <property type="entry name" value="PAS_4"/>
</dbReference>
<comment type="catalytic activity">
    <reaction evidence="1">
        <text>ATP + protein L-histidine = ADP + protein N-phospho-L-histidine.</text>
        <dbReference type="EC" id="2.7.13.3"/>
    </reaction>
</comment>
<feature type="domain" description="PAC" evidence="12">
    <location>
        <begin position="245"/>
        <end position="297"/>
    </location>
</feature>
<keyword evidence="14" id="KW-1185">Reference proteome</keyword>
<proteinExistence type="predicted"/>
<dbReference type="EC" id="2.7.13.3" evidence="2"/>
<dbReference type="PRINTS" id="PR00344">
    <property type="entry name" value="BCTRLSENSOR"/>
</dbReference>
<dbReference type="Gene3D" id="1.10.287.130">
    <property type="match status" value="1"/>
</dbReference>